<dbReference type="AlphaFoldDB" id="A0A2N5T7J1"/>
<protein>
    <recommendedName>
        <fullName evidence="2">type I protein arginine methyltransferase</fullName>
        <ecNumber evidence="2">2.1.1.319</ecNumber>
    </recommendedName>
</protein>
<name>A0A2N5T7J1_9BASI</name>
<comment type="subcellular location">
    <subcellularLocation>
        <location evidence="1">Cytoplasm</location>
    </subcellularLocation>
</comment>
<evidence type="ECO:0000256" key="2">
    <source>
        <dbReference type="ARBA" id="ARBA00011925"/>
    </source>
</evidence>
<dbReference type="PANTHER" id="PTHR13267">
    <property type="entry name" value="ZINC FINGER PROTEIN 277"/>
    <property type="match status" value="1"/>
</dbReference>
<keyword evidence="4" id="KW-0479">Metal-binding</keyword>
<dbReference type="InterPro" id="IPR040048">
    <property type="entry name" value="ZNF277"/>
</dbReference>
<dbReference type="InterPro" id="IPR036236">
    <property type="entry name" value="Znf_C2H2_sf"/>
</dbReference>
<dbReference type="EMBL" id="PGCJ01000783">
    <property type="protein sequence ID" value="PLW21463.1"/>
    <property type="molecule type" value="Genomic_DNA"/>
</dbReference>
<dbReference type="GO" id="GO:0035242">
    <property type="term" value="F:protein-arginine omega-N asymmetric methyltransferase activity"/>
    <property type="evidence" value="ECO:0007669"/>
    <property type="project" value="UniProtKB-EC"/>
</dbReference>
<evidence type="ECO:0000313" key="9">
    <source>
        <dbReference type="Proteomes" id="UP000235388"/>
    </source>
</evidence>
<evidence type="ECO:0000256" key="4">
    <source>
        <dbReference type="ARBA" id="ARBA00022723"/>
    </source>
</evidence>
<proteinExistence type="predicted"/>
<dbReference type="OrthoDB" id="2503630at2759"/>
<keyword evidence="3" id="KW-0963">Cytoplasm</keyword>
<feature type="region of interest" description="Disordered" evidence="6">
    <location>
        <begin position="25"/>
        <end position="48"/>
    </location>
</feature>
<evidence type="ECO:0000256" key="5">
    <source>
        <dbReference type="ARBA" id="ARBA00022833"/>
    </source>
</evidence>
<dbReference type="PANTHER" id="PTHR13267:SF3">
    <property type="entry name" value="ZINC FINGER PROTEIN 277"/>
    <property type="match status" value="1"/>
</dbReference>
<keyword evidence="9" id="KW-1185">Reference proteome</keyword>
<dbReference type="SUPFAM" id="SSF57667">
    <property type="entry name" value="beta-beta-alpha zinc fingers"/>
    <property type="match status" value="1"/>
</dbReference>
<organism evidence="8 9">
    <name type="scientific">Puccinia coronata f. sp. avenae</name>
    <dbReference type="NCBI Taxonomy" id="200324"/>
    <lineage>
        <taxon>Eukaryota</taxon>
        <taxon>Fungi</taxon>
        <taxon>Dikarya</taxon>
        <taxon>Basidiomycota</taxon>
        <taxon>Pucciniomycotina</taxon>
        <taxon>Pucciniomycetes</taxon>
        <taxon>Pucciniales</taxon>
        <taxon>Pucciniaceae</taxon>
        <taxon>Puccinia</taxon>
    </lineage>
</organism>
<reference evidence="8 9" key="1">
    <citation type="submission" date="2017-11" db="EMBL/GenBank/DDBJ databases">
        <title>De novo assembly and phasing of dikaryotic genomes from two isolates of Puccinia coronata f. sp. avenae, the causal agent of oat crown rust.</title>
        <authorList>
            <person name="Miller M.E."/>
            <person name="Zhang Y."/>
            <person name="Omidvar V."/>
            <person name="Sperschneider J."/>
            <person name="Schwessinger B."/>
            <person name="Raley C."/>
            <person name="Palmer J.M."/>
            <person name="Garnica D."/>
            <person name="Upadhyaya N."/>
            <person name="Rathjen J."/>
            <person name="Taylor J.M."/>
            <person name="Park R.F."/>
            <person name="Dodds P.N."/>
            <person name="Hirsch C.D."/>
            <person name="Kianian S.F."/>
            <person name="Figueroa M."/>
        </authorList>
    </citation>
    <scope>NUCLEOTIDE SEQUENCE [LARGE SCALE GENOMIC DNA]</scope>
    <source>
        <strain evidence="8">12NC29</strain>
    </source>
</reference>
<evidence type="ECO:0000313" key="8">
    <source>
        <dbReference type="EMBL" id="PLW21463.1"/>
    </source>
</evidence>
<feature type="domain" description="Protein arginine N-methyltransferase 3-like C2H2 zinc finger" evidence="7">
    <location>
        <begin position="94"/>
        <end position="145"/>
    </location>
</feature>
<evidence type="ECO:0000259" key="7">
    <source>
        <dbReference type="Pfam" id="PF21137"/>
    </source>
</evidence>
<comment type="caution">
    <text evidence="8">The sequence shown here is derived from an EMBL/GenBank/DDBJ whole genome shotgun (WGS) entry which is preliminary data.</text>
</comment>
<dbReference type="STRING" id="200324.A0A2N5T7J1"/>
<dbReference type="GO" id="GO:0005737">
    <property type="term" value="C:cytoplasm"/>
    <property type="evidence" value="ECO:0007669"/>
    <property type="project" value="UniProtKB-SubCell"/>
</dbReference>
<dbReference type="EC" id="2.1.1.319" evidence="2"/>
<sequence length="174" mass="19768">MSESFADATGSIGWNEYLNNEHMPAESNRGYIPKDVGSTSSDEDQDDMDDQWDDWVEDASTPTLTLIHPSITVPSVEAALQHDLETHGFCFRSLIKKLKLDAIGRIKLINWIRAGPSNSRTKAELDHLLEDVDWLKQDSEEWLIPSLTDDEMLRFDFDEENDLHEAKPAARPTP</sequence>
<keyword evidence="5" id="KW-0862">Zinc</keyword>
<dbReference type="GO" id="GO:0046872">
    <property type="term" value="F:metal ion binding"/>
    <property type="evidence" value="ECO:0007669"/>
    <property type="project" value="UniProtKB-KW"/>
</dbReference>
<evidence type="ECO:0000256" key="3">
    <source>
        <dbReference type="ARBA" id="ARBA00022490"/>
    </source>
</evidence>
<evidence type="ECO:0000256" key="1">
    <source>
        <dbReference type="ARBA" id="ARBA00004496"/>
    </source>
</evidence>
<dbReference type="Proteomes" id="UP000235388">
    <property type="component" value="Unassembled WGS sequence"/>
</dbReference>
<dbReference type="Pfam" id="PF21137">
    <property type="entry name" value="ANM3_C2H2_Zf"/>
    <property type="match status" value="1"/>
</dbReference>
<gene>
    <name evidence="8" type="ORF">PCANC_04978</name>
</gene>
<evidence type="ECO:0000256" key="6">
    <source>
        <dbReference type="SAM" id="MobiDB-lite"/>
    </source>
</evidence>
<accession>A0A2N5T7J1</accession>
<dbReference type="InterPro" id="IPR049482">
    <property type="entry name" value="ANM3-like_C2H2_Zf"/>
</dbReference>